<keyword evidence="6 7" id="KW-0472">Membrane</keyword>
<proteinExistence type="inferred from homology"/>
<dbReference type="InterPro" id="IPR037185">
    <property type="entry name" value="EmrE-like"/>
</dbReference>
<evidence type="ECO:0000256" key="7">
    <source>
        <dbReference type="SAM" id="Phobius"/>
    </source>
</evidence>
<keyword evidence="3" id="KW-0762">Sugar transport</keyword>
<evidence type="ECO:0000256" key="6">
    <source>
        <dbReference type="ARBA" id="ARBA00023136"/>
    </source>
</evidence>
<feature type="transmembrane region" description="Helical" evidence="7">
    <location>
        <begin position="297"/>
        <end position="314"/>
    </location>
</feature>
<dbReference type="GO" id="GO:0015165">
    <property type="term" value="F:pyrimidine nucleotide-sugar transmembrane transporter activity"/>
    <property type="evidence" value="ECO:0007669"/>
    <property type="project" value="InterPro"/>
</dbReference>
<keyword evidence="3" id="KW-0813">Transport</keyword>
<protein>
    <submittedName>
        <fullName evidence="8">Uncharacterized protein</fullName>
    </submittedName>
</protein>
<name>A0AAN5CGY6_9BILA</name>
<feature type="transmembrane region" description="Helical" evidence="7">
    <location>
        <begin position="62"/>
        <end position="83"/>
    </location>
</feature>
<dbReference type="Proteomes" id="UP001328107">
    <property type="component" value="Unassembled WGS sequence"/>
</dbReference>
<dbReference type="EMBL" id="BTRK01000003">
    <property type="protein sequence ID" value="GMR43924.1"/>
    <property type="molecule type" value="Genomic_DNA"/>
</dbReference>
<feature type="non-terminal residue" evidence="8">
    <location>
        <position position="1"/>
    </location>
</feature>
<evidence type="ECO:0000256" key="1">
    <source>
        <dbReference type="ARBA" id="ARBA00004141"/>
    </source>
</evidence>
<dbReference type="AlphaFoldDB" id="A0AAN5CGY6"/>
<evidence type="ECO:0000313" key="8">
    <source>
        <dbReference type="EMBL" id="GMR43924.1"/>
    </source>
</evidence>
<dbReference type="GO" id="GO:0000139">
    <property type="term" value="C:Golgi membrane"/>
    <property type="evidence" value="ECO:0007669"/>
    <property type="project" value="InterPro"/>
</dbReference>
<comment type="caution">
    <text evidence="8">The sequence shown here is derived from an EMBL/GenBank/DDBJ whole genome shotgun (WGS) entry which is preliminary data.</text>
</comment>
<comment type="subcellular location">
    <subcellularLocation>
        <location evidence="1">Membrane</location>
        <topology evidence="1">Multi-pass membrane protein</topology>
    </subcellularLocation>
</comment>
<keyword evidence="4 7" id="KW-0812">Transmembrane</keyword>
<feature type="transmembrane region" description="Helical" evidence="7">
    <location>
        <begin position="200"/>
        <end position="218"/>
    </location>
</feature>
<keyword evidence="5 7" id="KW-1133">Transmembrane helix</keyword>
<feature type="transmembrane region" description="Helical" evidence="7">
    <location>
        <begin position="320"/>
        <end position="340"/>
    </location>
</feature>
<feature type="transmembrane region" description="Helical" evidence="7">
    <location>
        <begin position="270"/>
        <end position="290"/>
    </location>
</feature>
<dbReference type="PANTHER" id="PTHR10231">
    <property type="entry name" value="NUCLEOTIDE-SUGAR TRANSMEMBRANE TRANSPORTER"/>
    <property type="match status" value="1"/>
</dbReference>
<dbReference type="InterPro" id="IPR007271">
    <property type="entry name" value="Nuc_sug_transpt"/>
</dbReference>
<feature type="transmembrane region" description="Helical" evidence="7">
    <location>
        <begin position="135"/>
        <end position="156"/>
    </location>
</feature>
<feature type="non-terminal residue" evidence="8">
    <location>
        <position position="347"/>
    </location>
</feature>
<accession>A0AAN5CGY6</accession>
<dbReference type="PIRSF" id="PIRSF005799">
    <property type="entry name" value="UDP-gal_transpt"/>
    <property type="match status" value="1"/>
</dbReference>
<dbReference type="NCBIfam" id="TIGR00803">
    <property type="entry name" value="nst"/>
    <property type="match status" value="1"/>
</dbReference>
<comment type="similarity">
    <text evidence="2">Belongs to the nucleotide-sugar transporter family. SLC35A subfamily.</text>
</comment>
<evidence type="ECO:0000256" key="3">
    <source>
        <dbReference type="ARBA" id="ARBA00022597"/>
    </source>
</evidence>
<dbReference type="Pfam" id="PF04142">
    <property type="entry name" value="Nuc_sug_transp"/>
    <property type="match status" value="1"/>
</dbReference>
<feature type="transmembrane region" description="Helical" evidence="7">
    <location>
        <begin position="32"/>
        <end position="50"/>
    </location>
</feature>
<evidence type="ECO:0000256" key="2">
    <source>
        <dbReference type="ARBA" id="ARBA00009976"/>
    </source>
</evidence>
<evidence type="ECO:0000256" key="5">
    <source>
        <dbReference type="ARBA" id="ARBA00022989"/>
    </source>
</evidence>
<organism evidence="8 9">
    <name type="scientific">Pristionchus mayeri</name>
    <dbReference type="NCBI Taxonomy" id="1317129"/>
    <lineage>
        <taxon>Eukaryota</taxon>
        <taxon>Metazoa</taxon>
        <taxon>Ecdysozoa</taxon>
        <taxon>Nematoda</taxon>
        <taxon>Chromadorea</taxon>
        <taxon>Rhabditida</taxon>
        <taxon>Rhabditina</taxon>
        <taxon>Diplogasteromorpha</taxon>
        <taxon>Diplogasteroidea</taxon>
        <taxon>Neodiplogasteridae</taxon>
        <taxon>Pristionchus</taxon>
    </lineage>
</organism>
<feature type="transmembrane region" description="Helical" evidence="7">
    <location>
        <begin position="163"/>
        <end position="180"/>
    </location>
</feature>
<keyword evidence="9" id="KW-1185">Reference proteome</keyword>
<feature type="transmembrane region" description="Helical" evidence="7">
    <location>
        <begin position="230"/>
        <end position="250"/>
    </location>
</feature>
<sequence>NDGSTSLLIPSTAKRNTEISVSRSSNARYKRISLVVLILQTTVHVLVLRYSRTQKVEGPKYLSSTAILLSEVVKLVTCSLVLFKQCNFRPSRLIAVIDRDVFKKPADFLMMSIPATLYAVQDNLLFLALSKLDAATYQVTYQMKILTTAVFTVVILRRRLLRTQWLSLLILTAGVALVQMPSGDASKSEAVRDKSDNFVGLIAVSAACLTSGFSGVFMEKILKHGGIGVWMRNLQQAFFSIFVCLIMCWLKDGEAIARDGMLQGYNGTVWTVVVLQSYGGLVIAVVVKYADSILKGFAVSLSIILSSFISWIFLSDFTPSIAFVTGGSLVIGSTFLYGYAPKKQSTI</sequence>
<evidence type="ECO:0000256" key="4">
    <source>
        <dbReference type="ARBA" id="ARBA00022692"/>
    </source>
</evidence>
<evidence type="ECO:0000313" key="9">
    <source>
        <dbReference type="Proteomes" id="UP001328107"/>
    </source>
</evidence>
<reference evidence="9" key="1">
    <citation type="submission" date="2022-10" db="EMBL/GenBank/DDBJ databases">
        <title>Genome assembly of Pristionchus species.</title>
        <authorList>
            <person name="Yoshida K."/>
            <person name="Sommer R.J."/>
        </authorList>
    </citation>
    <scope>NUCLEOTIDE SEQUENCE [LARGE SCALE GENOMIC DNA]</scope>
    <source>
        <strain evidence="9">RS5460</strain>
    </source>
</reference>
<gene>
    <name evidence="8" type="ORF">PMAYCL1PPCAC_14119</name>
</gene>
<dbReference type="SUPFAM" id="SSF103481">
    <property type="entry name" value="Multidrug resistance efflux transporter EmrE"/>
    <property type="match status" value="1"/>
</dbReference>